<feature type="transmembrane region" description="Helical" evidence="8">
    <location>
        <begin position="51"/>
        <end position="69"/>
    </location>
</feature>
<feature type="compositionally biased region" description="Low complexity" evidence="7">
    <location>
        <begin position="411"/>
        <end position="424"/>
    </location>
</feature>
<evidence type="ECO:0000256" key="5">
    <source>
        <dbReference type="ARBA" id="ARBA00022989"/>
    </source>
</evidence>
<protein>
    <submittedName>
        <fullName evidence="9">MraY family glycosyltransferase</fullName>
        <ecNumber evidence="9">2.7.8.-</ecNumber>
    </submittedName>
</protein>
<keyword evidence="2" id="KW-1003">Cell membrane</keyword>
<dbReference type="RefSeq" id="WP_382769923.1">
    <property type="nucleotide sequence ID" value="NZ_JBHXKZ010000002.1"/>
</dbReference>
<dbReference type="Proteomes" id="UP001598352">
    <property type="component" value="Unassembled WGS sequence"/>
</dbReference>
<accession>A0ABW6ETH3</accession>
<feature type="transmembrane region" description="Helical" evidence="8">
    <location>
        <begin position="150"/>
        <end position="170"/>
    </location>
</feature>
<feature type="transmembrane region" description="Helical" evidence="8">
    <location>
        <begin position="107"/>
        <end position="138"/>
    </location>
</feature>
<dbReference type="GO" id="GO:0016740">
    <property type="term" value="F:transferase activity"/>
    <property type="evidence" value="ECO:0007669"/>
    <property type="project" value="UniProtKB-KW"/>
</dbReference>
<feature type="compositionally biased region" description="Low complexity" evidence="7">
    <location>
        <begin position="340"/>
        <end position="366"/>
    </location>
</feature>
<keyword evidence="10" id="KW-1185">Reference proteome</keyword>
<evidence type="ECO:0000313" key="9">
    <source>
        <dbReference type="EMBL" id="MFD4821503.1"/>
    </source>
</evidence>
<gene>
    <name evidence="9" type="ORF">ACFWOQ_02920</name>
</gene>
<keyword evidence="3 9" id="KW-0808">Transferase</keyword>
<dbReference type="CDD" id="cd06853">
    <property type="entry name" value="GT_WecA_like"/>
    <property type="match status" value="1"/>
</dbReference>
<evidence type="ECO:0000256" key="2">
    <source>
        <dbReference type="ARBA" id="ARBA00022475"/>
    </source>
</evidence>
<dbReference type="EMBL" id="JBHXKZ010000002">
    <property type="protein sequence ID" value="MFD4821503.1"/>
    <property type="molecule type" value="Genomic_DNA"/>
</dbReference>
<comment type="subcellular location">
    <subcellularLocation>
        <location evidence="1">Cell membrane</location>
        <topology evidence="1">Multi-pass membrane protein</topology>
    </subcellularLocation>
</comment>
<feature type="transmembrane region" description="Helical" evidence="8">
    <location>
        <begin position="76"/>
        <end position="95"/>
    </location>
</feature>
<sequence>MNVLGIIASGVAALFITVALAKSARRVALRPHVPNEPGGHAPRAEALRRTGGATAVLGVGTATGVALWLGAADDAAGSVGGLLAGAGIVAALGLLHDLKPLWTALRLAVQTAAAILVVCLAGLSPAAGVLAALWIVLVTNAFALLDHADGLLTAVGLVTAAGLLACALVGGDPALALLPTTLVAGLAGFLLHTWHPARLRLGATGAQFTGFALAASGALILAAAPSGRAAWAALPALATVALADSALVLISRRRAARSPLRDTDDHIAHRMRRVRVTVPGAAVLTALWAAVPVATGTLVYAELLHPAFLLLPLAGTAAAVFALLRIPAYAPPRTTPPRTGPSRTTPSRTASSGAAPSRTAAARRAQASGVGAAIPAAASAPGAKASALGQGAPAARTAAGHPTVPPPPTGRPAAEAAAAAAERG</sequence>
<dbReference type="PANTHER" id="PTHR22926:SF3">
    <property type="entry name" value="UNDECAPRENYL-PHOSPHATE ALPHA-N-ACETYLGLUCOSAMINYL 1-PHOSPHATE TRANSFERASE"/>
    <property type="match status" value="1"/>
</dbReference>
<dbReference type="InterPro" id="IPR000715">
    <property type="entry name" value="Glycosyl_transferase_4"/>
</dbReference>
<dbReference type="Pfam" id="PF00953">
    <property type="entry name" value="Glycos_transf_4"/>
    <property type="match status" value="1"/>
</dbReference>
<feature type="transmembrane region" description="Helical" evidence="8">
    <location>
        <begin position="176"/>
        <end position="194"/>
    </location>
</feature>
<name>A0ABW6ETH3_9ACTN</name>
<dbReference type="EC" id="2.7.8.-" evidence="9"/>
<feature type="transmembrane region" description="Helical" evidence="8">
    <location>
        <begin position="230"/>
        <end position="251"/>
    </location>
</feature>
<evidence type="ECO:0000256" key="6">
    <source>
        <dbReference type="ARBA" id="ARBA00023136"/>
    </source>
</evidence>
<keyword evidence="5 8" id="KW-1133">Transmembrane helix</keyword>
<keyword evidence="4 8" id="KW-0812">Transmembrane</keyword>
<evidence type="ECO:0000313" key="10">
    <source>
        <dbReference type="Proteomes" id="UP001598352"/>
    </source>
</evidence>
<keyword evidence="6 8" id="KW-0472">Membrane</keyword>
<evidence type="ECO:0000256" key="7">
    <source>
        <dbReference type="SAM" id="MobiDB-lite"/>
    </source>
</evidence>
<reference evidence="9 10" key="1">
    <citation type="submission" date="2024-09" db="EMBL/GenBank/DDBJ databases">
        <title>The Natural Products Discovery Center: Release of the First 8490 Sequenced Strains for Exploring Actinobacteria Biosynthetic Diversity.</title>
        <authorList>
            <person name="Kalkreuter E."/>
            <person name="Kautsar S.A."/>
            <person name="Yang D."/>
            <person name="Bader C.D."/>
            <person name="Teijaro C.N."/>
            <person name="Fluegel L."/>
            <person name="Davis C.M."/>
            <person name="Simpson J.R."/>
            <person name="Lauterbach L."/>
            <person name="Steele A.D."/>
            <person name="Gui C."/>
            <person name="Meng S."/>
            <person name="Li G."/>
            <person name="Viehrig K."/>
            <person name="Ye F."/>
            <person name="Su P."/>
            <person name="Kiefer A.F."/>
            <person name="Nichols A."/>
            <person name="Cepeda A.J."/>
            <person name="Yan W."/>
            <person name="Fan B."/>
            <person name="Jiang Y."/>
            <person name="Adhikari A."/>
            <person name="Zheng C.-J."/>
            <person name="Schuster L."/>
            <person name="Cowan T.M."/>
            <person name="Smanski M.J."/>
            <person name="Chevrette M.G."/>
            <person name="De Carvalho L.P.S."/>
            <person name="Shen B."/>
        </authorList>
    </citation>
    <scope>NUCLEOTIDE SEQUENCE [LARGE SCALE GENOMIC DNA]</scope>
    <source>
        <strain evidence="9 10">NPDC058428</strain>
    </source>
</reference>
<feature type="transmembrane region" description="Helical" evidence="8">
    <location>
        <begin position="307"/>
        <end position="324"/>
    </location>
</feature>
<proteinExistence type="predicted"/>
<feature type="region of interest" description="Disordered" evidence="7">
    <location>
        <begin position="382"/>
        <end position="424"/>
    </location>
</feature>
<comment type="caution">
    <text evidence="9">The sequence shown here is derived from an EMBL/GenBank/DDBJ whole genome shotgun (WGS) entry which is preliminary data.</text>
</comment>
<organism evidence="9 10">
    <name type="scientific">Streptomyces rubiginosohelvolus</name>
    <dbReference type="NCBI Taxonomy" id="67362"/>
    <lineage>
        <taxon>Bacteria</taxon>
        <taxon>Bacillati</taxon>
        <taxon>Actinomycetota</taxon>
        <taxon>Actinomycetes</taxon>
        <taxon>Kitasatosporales</taxon>
        <taxon>Streptomycetaceae</taxon>
        <taxon>Streptomyces</taxon>
    </lineage>
</organism>
<evidence type="ECO:0000256" key="8">
    <source>
        <dbReference type="SAM" id="Phobius"/>
    </source>
</evidence>
<dbReference type="PANTHER" id="PTHR22926">
    <property type="entry name" value="PHOSPHO-N-ACETYLMURAMOYL-PENTAPEPTIDE-TRANSFERASE"/>
    <property type="match status" value="1"/>
</dbReference>
<feature type="region of interest" description="Disordered" evidence="7">
    <location>
        <begin position="331"/>
        <end position="366"/>
    </location>
</feature>
<evidence type="ECO:0000256" key="3">
    <source>
        <dbReference type="ARBA" id="ARBA00022679"/>
    </source>
</evidence>
<evidence type="ECO:0000256" key="1">
    <source>
        <dbReference type="ARBA" id="ARBA00004651"/>
    </source>
</evidence>
<feature type="transmembrane region" description="Helical" evidence="8">
    <location>
        <begin position="276"/>
        <end position="301"/>
    </location>
</feature>
<evidence type="ECO:0000256" key="4">
    <source>
        <dbReference type="ARBA" id="ARBA00022692"/>
    </source>
</evidence>